<sequence length="33" mass="3775">MEARLSTQILAQKVMNFDDQATLSESEIKYSVK</sequence>
<reference evidence="1" key="1">
    <citation type="submission" date="2018-02" db="EMBL/GenBank/DDBJ databases">
        <title>Rhizophora mucronata_Transcriptome.</title>
        <authorList>
            <person name="Meera S.P."/>
            <person name="Sreeshan A."/>
            <person name="Augustine A."/>
        </authorList>
    </citation>
    <scope>NUCLEOTIDE SEQUENCE</scope>
    <source>
        <tissue evidence="1">Leaf</tissue>
    </source>
</reference>
<evidence type="ECO:0000313" key="1">
    <source>
        <dbReference type="EMBL" id="MBW89469.1"/>
    </source>
</evidence>
<proteinExistence type="predicted"/>
<organism evidence="1">
    <name type="scientific">Rhizophora mucronata</name>
    <name type="common">Asiatic mangrove</name>
    <dbReference type="NCBI Taxonomy" id="61149"/>
    <lineage>
        <taxon>Eukaryota</taxon>
        <taxon>Viridiplantae</taxon>
        <taxon>Streptophyta</taxon>
        <taxon>Embryophyta</taxon>
        <taxon>Tracheophyta</taxon>
        <taxon>Spermatophyta</taxon>
        <taxon>Magnoliopsida</taxon>
        <taxon>eudicotyledons</taxon>
        <taxon>Gunneridae</taxon>
        <taxon>Pentapetalae</taxon>
        <taxon>rosids</taxon>
        <taxon>fabids</taxon>
        <taxon>Malpighiales</taxon>
        <taxon>Rhizophoraceae</taxon>
        <taxon>Rhizophora</taxon>
    </lineage>
</organism>
<dbReference type="AlphaFoldDB" id="A0A2P2J7M7"/>
<protein>
    <submittedName>
        <fullName evidence="1">Uncharacterized protein</fullName>
    </submittedName>
</protein>
<name>A0A2P2J7M7_RHIMU</name>
<dbReference type="EMBL" id="GGEC01008986">
    <property type="protein sequence ID" value="MBW89469.1"/>
    <property type="molecule type" value="Transcribed_RNA"/>
</dbReference>
<accession>A0A2P2J7M7</accession>